<evidence type="ECO:0000313" key="3">
    <source>
        <dbReference type="Proteomes" id="UP000029462"/>
    </source>
</evidence>
<evidence type="ECO:0000313" key="2">
    <source>
        <dbReference type="EMBL" id="GAL57503.1"/>
    </source>
</evidence>
<dbReference type="RefSeq" id="WP_042389880.1">
    <property type="nucleotide sequence ID" value="NZ_BBMZ01000007.1"/>
</dbReference>
<dbReference type="GO" id="GO:0016757">
    <property type="term" value="F:glycosyltransferase activity"/>
    <property type="evidence" value="ECO:0007669"/>
    <property type="project" value="InterPro"/>
</dbReference>
<proteinExistence type="predicted"/>
<protein>
    <submittedName>
        <fullName evidence="2">Putative glycosyltransferase</fullName>
    </submittedName>
</protein>
<dbReference type="InterPro" id="IPR001296">
    <property type="entry name" value="Glyco_trans_1"/>
</dbReference>
<dbReference type="GO" id="GO:1901135">
    <property type="term" value="P:carbohydrate derivative metabolic process"/>
    <property type="evidence" value="ECO:0007669"/>
    <property type="project" value="UniProtKB-ARBA"/>
</dbReference>
<feature type="domain" description="Glycosyl transferase family 1" evidence="1">
    <location>
        <begin position="190"/>
        <end position="338"/>
    </location>
</feature>
<reference evidence="2 3" key="1">
    <citation type="submission" date="2014-09" db="EMBL/GenBank/DDBJ databases">
        <title>Whole genome shotgun sequence of Escherichia vulneris NBRC 102420.</title>
        <authorList>
            <person name="Yoshida Y."/>
            <person name="Hosoyama A."/>
            <person name="Tsuchikane K."/>
            <person name="Ohji S."/>
            <person name="Ichikawa N."/>
            <person name="Kimura A."/>
            <person name="Yamazoe A."/>
            <person name="Ezaki T."/>
            <person name="Fujita N."/>
        </authorList>
    </citation>
    <scope>NUCLEOTIDE SEQUENCE [LARGE SCALE GENOMIC DNA]</scope>
    <source>
        <strain evidence="2 3">NBRC 102420</strain>
    </source>
</reference>
<evidence type="ECO:0000259" key="1">
    <source>
        <dbReference type="Pfam" id="PF00534"/>
    </source>
</evidence>
<dbReference type="OrthoDB" id="4611853at2"/>
<dbReference type="eggNOG" id="COG0438">
    <property type="taxonomic scope" value="Bacteria"/>
</dbReference>
<dbReference type="PANTHER" id="PTHR12526:SF627">
    <property type="entry name" value="D-RHAMNOSYLTRANSFERASE WBPZ"/>
    <property type="match status" value="1"/>
</dbReference>
<keyword evidence="2" id="KW-0808">Transferase</keyword>
<keyword evidence="3" id="KW-1185">Reference proteome</keyword>
<sequence length="365" mass="41088">MINMKIAMILPSLAKSGPGIQVEALCGVLSTLDCSIEIFYFRENGNGKLNFNGITKNKIGFSLASFKKLRGFDVIHSHGFFPDLFLVLLRYSGVKAAFVSTMHNFMKEDIYSRYSPIKAIFYVFLWKRVLSFIPNKFVFTSIAKQYYRRFSSGHLHIVSSGIDVSEIKRKIEGCSVLENTYIRAIELLKRRNLEIIGSTSIITSVKHLDTVVNALPHLPNHAAVFVGGGSGEKELIELAIKLKVDDRCIFTGFKANPLPYLKTFDIYAMPSSSESFGLSLFEAIIAKLPIVCRELPIYKELLGTNGLSFFDGTVTDFIKSVKSIDMHNKELANSLYNNVIQNYDMSIIASKYRSCYWSLTKNGRL</sequence>
<dbReference type="Pfam" id="PF00534">
    <property type="entry name" value="Glycos_transf_1"/>
    <property type="match status" value="1"/>
</dbReference>
<dbReference type="PANTHER" id="PTHR12526">
    <property type="entry name" value="GLYCOSYLTRANSFERASE"/>
    <property type="match status" value="1"/>
</dbReference>
<dbReference type="STRING" id="1115515.EV102420_07_03250"/>
<name>A0A090V0B4_PSEVU</name>
<dbReference type="Gene3D" id="3.40.50.2000">
    <property type="entry name" value="Glycogen Phosphorylase B"/>
    <property type="match status" value="2"/>
</dbReference>
<comment type="caution">
    <text evidence="2">The sequence shown here is derived from an EMBL/GenBank/DDBJ whole genome shotgun (WGS) entry which is preliminary data.</text>
</comment>
<dbReference type="Proteomes" id="UP000029462">
    <property type="component" value="Unassembled WGS sequence"/>
</dbReference>
<dbReference type="EMBL" id="BBMZ01000007">
    <property type="protein sequence ID" value="GAL57503.1"/>
    <property type="molecule type" value="Genomic_DNA"/>
</dbReference>
<dbReference type="AlphaFoldDB" id="A0A090V0B4"/>
<gene>
    <name evidence="2" type="ORF">EV102420_07_03250</name>
</gene>
<organism evidence="2 3">
    <name type="scientific">Pseudescherichia vulneris NBRC 102420</name>
    <dbReference type="NCBI Taxonomy" id="1115515"/>
    <lineage>
        <taxon>Bacteria</taxon>
        <taxon>Pseudomonadati</taxon>
        <taxon>Pseudomonadota</taxon>
        <taxon>Gammaproteobacteria</taxon>
        <taxon>Enterobacterales</taxon>
        <taxon>Enterobacteriaceae</taxon>
        <taxon>Pseudescherichia</taxon>
    </lineage>
</organism>
<dbReference type="SUPFAM" id="SSF53756">
    <property type="entry name" value="UDP-Glycosyltransferase/glycogen phosphorylase"/>
    <property type="match status" value="1"/>
</dbReference>
<accession>A0A090V0B4</accession>